<proteinExistence type="predicted"/>
<sequence length="60" mass="6795">MNNIAIGNFLTKVIESQSALRKGWYLPSANAKVTAKALKRQASTFMESLILAQDERWRRA</sequence>
<dbReference type="AlphaFoldDB" id="A0A927ZZY3"/>
<dbReference type="Proteomes" id="UP000772151">
    <property type="component" value="Unassembled WGS sequence"/>
</dbReference>
<comment type="caution">
    <text evidence="1">The sequence shown here is derived from an EMBL/GenBank/DDBJ whole genome shotgun (WGS) entry which is preliminary data.</text>
</comment>
<reference evidence="1" key="1">
    <citation type="submission" date="2019-04" db="EMBL/GenBank/DDBJ databases">
        <title>Evolution of Biomass-Degrading Anaerobic Consortia Revealed by Metagenomics.</title>
        <authorList>
            <person name="Peng X."/>
        </authorList>
    </citation>
    <scope>NUCLEOTIDE SEQUENCE</scope>
    <source>
        <strain evidence="1">SIG242</strain>
    </source>
</reference>
<protein>
    <submittedName>
        <fullName evidence="1">Uncharacterized protein</fullName>
    </submittedName>
</protein>
<evidence type="ECO:0000313" key="2">
    <source>
        <dbReference type="Proteomes" id="UP000772151"/>
    </source>
</evidence>
<evidence type="ECO:0000313" key="1">
    <source>
        <dbReference type="EMBL" id="MBE6086083.1"/>
    </source>
</evidence>
<organism evidence="1 2">
    <name type="scientific">Selenomonas ruminantium</name>
    <dbReference type="NCBI Taxonomy" id="971"/>
    <lineage>
        <taxon>Bacteria</taxon>
        <taxon>Bacillati</taxon>
        <taxon>Bacillota</taxon>
        <taxon>Negativicutes</taxon>
        <taxon>Selenomonadales</taxon>
        <taxon>Selenomonadaceae</taxon>
        <taxon>Selenomonas</taxon>
    </lineage>
</organism>
<name>A0A927ZZY3_SELRU</name>
<dbReference type="EMBL" id="SVCA01000011">
    <property type="protein sequence ID" value="MBE6086083.1"/>
    <property type="molecule type" value="Genomic_DNA"/>
</dbReference>
<gene>
    <name evidence="1" type="ORF">E7203_11630</name>
</gene>
<accession>A0A927ZZY3</accession>